<dbReference type="GO" id="GO:0004176">
    <property type="term" value="F:ATP-dependent peptidase activity"/>
    <property type="evidence" value="ECO:0007669"/>
    <property type="project" value="InterPro"/>
</dbReference>
<dbReference type="GO" id="GO:0009536">
    <property type="term" value="C:plastid"/>
    <property type="evidence" value="ECO:0007669"/>
    <property type="project" value="UniProtKB-ARBA"/>
</dbReference>
<dbReference type="Gene3D" id="3.90.226.10">
    <property type="entry name" value="2-enoyl-CoA Hydratase, Chain A, domain 1"/>
    <property type="match status" value="1"/>
</dbReference>
<evidence type="ECO:0000313" key="3">
    <source>
        <dbReference type="EMBL" id="CAE0190336.1"/>
    </source>
</evidence>
<dbReference type="PANTHER" id="PTHR10381:SF46">
    <property type="entry name" value="ATP-DEPENDENT CLP PROTEASE PROTEOLYTIC SUBUNIT-RELATED PROTEIN 2, CHLOROPLASTIC"/>
    <property type="match status" value="1"/>
</dbReference>
<organism evidence="3">
    <name type="scientific">Chloropicon roscoffensis</name>
    <dbReference type="NCBI Taxonomy" id="1461544"/>
    <lineage>
        <taxon>Eukaryota</taxon>
        <taxon>Viridiplantae</taxon>
        <taxon>Chlorophyta</taxon>
        <taxon>Chloropicophyceae</taxon>
        <taxon>Chloropicales</taxon>
        <taxon>Chloropicaceae</taxon>
        <taxon>Chloropicon</taxon>
    </lineage>
</organism>
<sequence length="270" mass="30601">MECLGRTQARRVLGGSKTNGVNRGIGWEQQYRHAKGRTRNNNKQLFQRHTQATATTRTTTTTTRKLVTKMPVAVPRVPYRTPQEGNWQWVDLWNCLYRERILFVGQGVTEDLGNQLVGTLLYLDSVSQKDLQMYINTCEGGQLVPSLALYDTMRHLKSDIVTVGFGGVMGMAAFLMCSGTKGKRLSLAHTRIMMHLPSGTARGSSTDMWNETRELLRIRGYMLKCLETQTGKSQEQLLSDFSRNTYFTPETAQEYGIIDQVLRPRRKAGK</sequence>
<dbReference type="CDD" id="cd07017">
    <property type="entry name" value="S14_ClpP_2"/>
    <property type="match status" value="1"/>
</dbReference>
<dbReference type="GO" id="GO:0009368">
    <property type="term" value="C:endopeptidase Clp complex"/>
    <property type="evidence" value="ECO:0007669"/>
    <property type="project" value="TreeGrafter"/>
</dbReference>
<evidence type="ECO:0000256" key="2">
    <source>
        <dbReference type="RuleBase" id="RU003567"/>
    </source>
</evidence>
<dbReference type="InterPro" id="IPR001907">
    <property type="entry name" value="ClpP"/>
</dbReference>
<gene>
    <name evidence="3" type="ORF">CROS1456_LOCUS3425</name>
</gene>
<dbReference type="PRINTS" id="PR00127">
    <property type="entry name" value="CLPPROTEASEP"/>
</dbReference>
<evidence type="ECO:0000256" key="1">
    <source>
        <dbReference type="ARBA" id="ARBA00007039"/>
    </source>
</evidence>
<protein>
    <recommendedName>
        <fullName evidence="2">ATP-dependent Clp protease proteolytic subunit</fullName>
    </recommendedName>
</protein>
<reference evidence="3" key="1">
    <citation type="submission" date="2021-01" db="EMBL/GenBank/DDBJ databases">
        <authorList>
            <person name="Corre E."/>
            <person name="Pelletier E."/>
            <person name="Niang G."/>
            <person name="Scheremetjew M."/>
            <person name="Finn R."/>
            <person name="Kale V."/>
            <person name="Holt S."/>
            <person name="Cochrane G."/>
            <person name="Meng A."/>
            <person name="Brown T."/>
            <person name="Cohen L."/>
        </authorList>
    </citation>
    <scope>NUCLEOTIDE SEQUENCE</scope>
    <source>
        <strain evidence="3">RCC1871</strain>
    </source>
</reference>
<name>A0A7S3CAA7_9CHLO</name>
<dbReference type="PANTHER" id="PTHR10381">
    <property type="entry name" value="ATP-DEPENDENT CLP PROTEASE PROTEOLYTIC SUBUNIT"/>
    <property type="match status" value="1"/>
</dbReference>
<dbReference type="GO" id="GO:0006515">
    <property type="term" value="P:protein quality control for misfolded or incompletely synthesized proteins"/>
    <property type="evidence" value="ECO:0007669"/>
    <property type="project" value="TreeGrafter"/>
</dbReference>
<dbReference type="GO" id="GO:0004252">
    <property type="term" value="F:serine-type endopeptidase activity"/>
    <property type="evidence" value="ECO:0007669"/>
    <property type="project" value="InterPro"/>
</dbReference>
<proteinExistence type="inferred from homology"/>
<dbReference type="GO" id="GO:0051117">
    <property type="term" value="F:ATPase binding"/>
    <property type="evidence" value="ECO:0007669"/>
    <property type="project" value="TreeGrafter"/>
</dbReference>
<accession>A0A7S3CAA7</accession>
<dbReference type="InterPro" id="IPR023562">
    <property type="entry name" value="ClpP/TepA"/>
</dbReference>
<comment type="similarity">
    <text evidence="1 2">Belongs to the peptidase S14 family.</text>
</comment>
<dbReference type="Pfam" id="PF00574">
    <property type="entry name" value="CLP_protease"/>
    <property type="match status" value="1"/>
</dbReference>
<dbReference type="AlphaFoldDB" id="A0A7S3CAA7"/>
<dbReference type="InterPro" id="IPR029045">
    <property type="entry name" value="ClpP/crotonase-like_dom_sf"/>
</dbReference>
<dbReference type="EMBL" id="HBHZ01004444">
    <property type="protein sequence ID" value="CAE0190336.1"/>
    <property type="molecule type" value="Transcribed_RNA"/>
</dbReference>
<dbReference type="SUPFAM" id="SSF52096">
    <property type="entry name" value="ClpP/crotonase"/>
    <property type="match status" value="1"/>
</dbReference>